<comment type="caution">
    <text evidence="2">The sequence shown here is derived from an EMBL/GenBank/DDBJ whole genome shotgun (WGS) entry which is preliminary data.</text>
</comment>
<dbReference type="Proteomes" id="UP001138757">
    <property type="component" value="Unassembled WGS sequence"/>
</dbReference>
<proteinExistence type="predicted"/>
<dbReference type="InterPro" id="IPR022134">
    <property type="entry name" value="DUF3667"/>
</dbReference>
<dbReference type="AlphaFoldDB" id="A0A9X1DFS2"/>
<dbReference type="RefSeq" id="WP_214625424.1">
    <property type="nucleotide sequence ID" value="NZ_JAHGAW010000015.1"/>
</dbReference>
<keyword evidence="1" id="KW-1133">Transmembrane helix</keyword>
<keyword evidence="3" id="KW-1185">Reference proteome</keyword>
<evidence type="ECO:0000256" key="1">
    <source>
        <dbReference type="SAM" id="Phobius"/>
    </source>
</evidence>
<dbReference type="EMBL" id="JAHGAW010000015">
    <property type="protein sequence ID" value="MBT2189170.1"/>
    <property type="molecule type" value="Genomic_DNA"/>
</dbReference>
<accession>A0A9X1DFS2</accession>
<dbReference type="Pfam" id="PF12412">
    <property type="entry name" value="DUF3667"/>
    <property type="match status" value="1"/>
</dbReference>
<feature type="transmembrane region" description="Helical" evidence="1">
    <location>
        <begin position="105"/>
        <end position="127"/>
    </location>
</feature>
<feature type="transmembrane region" description="Helical" evidence="1">
    <location>
        <begin position="277"/>
        <end position="296"/>
    </location>
</feature>
<feature type="transmembrane region" description="Helical" evidence="1">
    <location>
        <begin position="340"/>
        <end position="362"/>
    </location>
</feature>
<organism evidence="2 3">
    <name type="scientific">Sphingobium nicotianae</name>
    <dbReference type="NCBI Taxonomy" id="2782607"/>
    <lineage>
        <taxon>Bacteria</taxon>
        <taxon>Pseudomonadati</taxon>
        <taxon>Pseudomonadota</taxon>
        <taxon>Alphaproteobacteria</taxon>
        <taxon>Sphingomonadales</taxon>
        <taxon>Sphingomonadaceae</taxon>
        <taxon>Sphingobium</taxon>
    </lineage>
</organism>
<name>A0A9X1DFS2_9SPHN</name>
<sequence>MTSGLEAAADAATGAVIASAVEPGHGETGHAGHDACLNCGTVLAGPFCQTCGQNSHLHRTIAGFAHDLLHGVFHFEGKIWATLPMLLLRPGELTRRYIAGERAKFVSPLALFLFCTFLMFAVVGSLAGDIGNVHVNAPDRAHARANLDVQLAAQTKKLAAVDAKITDVKKRGQDASDLAKARADIVDEIDGLKTARGLVPAEGSKPERESGQFINGIKTGWATLDHGIQAANENPGLFLYRLQSSAYKYSWLLIPLSTPLVWLLFFWKRQYKFYDHLVFVTFSITFMLLLVTVLSIAGALGAPASVITLAAVFVPPLHAYRQLRGAYGSSRLGTLLRTGLLMAMGLFVLILYLAILLAMGIMH</sequence>
<keyword evidence="1" id="KW-0472">Membrane</keyword>
<protein>
    <submittedName>
        <fullName evidence="2">DUF3667 domain-containing protein</fullName>
    </submittedName>
</protein>
<keyword evidence="1" id="KW-0812">Transmembrane</keyword>
<feature type="transmembrane region" description="Helical" evidence="1">
    <location>
        <begin position="246"/>
        <end position="265"/>
    </location>
</feature>
<reference evidence="2" key="1">
    <citation type="submission" date="2021-05" db="EMBL/GenBank/DDBJ databases">
        <title>Genome of Sphingobium sp. strain.</title>
        <authorList>
            <person name="Fan R."/>
        </authorList>
    </citation>
    <scope>NUCLEOTIDE SEQUENCE</scope>
    <source>
        <strain evidence="2">H33</strain>
    </source>
</reference>
<gene>
    <name evidence="2" type="ORF">KK488_19650</name>
</gene>
<evidence type="ECO:0000313" key="3">
    <source>
        <dbReference type="Proteomes" id="UP001138757"/>
    </source>
</evidence>
<evidence type="ECO:0000313" key="2">
    <source>
        <dbReference type="EMBL" id="MBT2189170.1"/>
    </source>
</evidence>